<organism evidence="9 10">
    <name type="scientific">Dielma fastidiosa</name>
    <dbReference type="NCBI Taxonomy" id="1034346"/>
    <lineage>
        <taxon>Bacteria</taxon>
        <taxon>Bacillati</taxon>
        <taxon>Bacillota</taxon>
        <taxon>Erysipelotrichia</taxon>
        <taxon>Erysipelotrichales</taxon>
        <taxon>Erysipelotrichaceae</taxon>
        <taxon>Dielma</taxon>
    </lineage>
</organism>
<comment type="caution">
    <text evidence="9">The sequence shown here is derived from an EMBL/GenBank/DDBJ whole genome shotgun (WGS) entry which is preliminary data.</text>
</comment>
<dbReference type="InterPro" id="IPR051471">
    <property type="entry name" value="Bacterial_PTS_sugar_comp"/>
</dbReference>
<evidence type="ECO:0000256" key="1">
    <source>
        <dbReference type="ARBA" id="ARBA00004496"/>
    </source>
</evidence>
<dbReference type="GO" id="GO:0005737">
    <property type="term" value="C:cytoplasm"/>
    <property type="evidence" value="ECO:0007669"/>
    <property type="project" value="UniProtKB-SubCell"/>
</dbReference>
<dbReference type="PANTHER" id="PTHR33799:SF1">
    <property type="entry name" value="PTS SYSTEM MANNOSE-SPECIFIC EIIAB COMPONENT-RELATED"/>
    <property type="match status" value="1"/>
</dbReference>
<dbReference type="OrthoDB" id="9799827at2"/>
<evidence type="ECO:0000256" key="7">
    <source>
        <dbReference type="ARBA" id="ARBA00022777"/>
    </source>
</evidence>
<proteinExistence type="predicted"/>
<dbReference type="CDD" id="cd00006">
    <property type="entry name" value="PTS_IIA_man"/>
    <property type="match status" value="1"/>
</dbReference>
<keyword evidence="4" id="KW-0762">Sugar transport</keyword>
<dbReference type="InterPro" id="IPR033887">
    <property type="entry name" value="PTS_IIA_man"/>
</dbReference>
<accession>A0A318KM16</accession>
<protein>
    <submittedName>
        <fullName evidence="9">PTS system mannose-specific IIA component</fullName>
    </submittedName>
</protein>
<dbReference type="GO" id="GO:0016301">
    <property type="term" value="F:kinase activity"/>
    <property type="evidence" value="ECO:0007669"/>
    <property type="project" value="UniProtKB-KW"/>
</dbReference>
<evidence type="ECO:0000313" key="10">
    <source>
        <dbReference type="Proteomes" id="UP000247612"/>
    </source>
</evidence>
<comment type="subcellular location">
    <subcellularLocation>
        <location evidence="1">Cytoplasm</location>
    </subcellularLocation>
</comment>
<gene>
    <name evidence="9" type="ORF">DES51_106183</name>
</gene>
<dbReference type="AlphaFoldDB" id="A0A318KM16"/>
<dbReference type="GO" id="GO:0009401">
    <property type="term" value="P:phosphoenolpyruvate-dependent sugar phosphotransferase system"/>
    <property type="evidence" value="ECO:0007669"/>
    <property type="project" value="UniProtKB-KW"/>
</dbReference>
<dbReference type="Gene3D" id="3.40.50.510">
    <property type="entry name" value="Phosphotransferase system, mannose-type IIA component"/>
    <property type="match status" value="1"/>
</dbReference>
<keyword evidence="5" id="KW-0808">Transferase</keyword>
<dbReference type="Proteomes" id="UP000247612">
    <property type="component" value="Unassembled WGS sequence"/>
</dbReference>
<evidence type="ECO:0000256" key="4">
    <source>
        <dbReference type="ARBA" id="ARBA00022597"/>
    </source>
</evidence>
<keyword evidence="7" id="KW-0418">Kinase</keyword>
<dbReference type="GO" id="GO:0016020">
    <property type="term" value="C:membrane"/>
    <property type="evidence" value="ECO:0007669"/>
    <property type="project" value="InterPro"/>
</dbReference>
<dbReference type="RefSeq" id="WP_022937552.1">
    <property type="nucleotide sequence ID" value="NZ_CABKRQ010000003.1"/>
</dbReference>
<dbReference type="Pfam" id="PF03610">
    <property type="entry name" value="EIIA-man"/>
    <property type="match status" value="1"/>
</dbReference>
<keyword evidence="6" id="KW-0598">Phosphotransferase system</keyword>
<keyword evidence="3" id="KW-0963">Cytoplasm</keyword>
<sequence>MIKIFLATHGHLASGFKSSLDILLGDSSNVTIFDAYVDEHSVQSKLDDFYRNVDERDQVFLLSDLYGGSVNQAMFTYLKHQNTTLITGVNLALILELAMKLEPLDEKAMNQLVENSRKALLIVKDDQTQFFDDDFF</sequence>
<dbReference type="InterPro" id="IPR004701">
    <property type="entry name" value="PTS_EIIA_man-typ"/>
</dbReference>
<evidence type="ECO:0000256" key="2">
    <source>
        <dbReference type="ARBA" id="ARBA00022448"/>
    </source>
</evidence>
<dbReference type="PROSITE" id="PS51096">
    <property type="entry name" value="PTS_EIIA_TYPE_4"/>
    <property type="match status" value="1"/>
</dbReference>
<dbReference type="SUPFAM" id="SSF53062">
    <property type="entry name" value="PTS system fructose IIA component-like"/>
    <property type="match status" value="1"/>
</dbReference>
<name>A0A318KM16_9FIRM</name>
<reference evidence="9 10" key="1">
    <citation type="submission" date="2018-05" db="EMBL/GenBank/DDBJ databases">
        <title>Genomic Encyclopedia of Type Strains, Phase IV (KMG-IV): sequencing the most valuable type-strain genomes for metagenomic binning, comparative biology and taxonomic classification.</title>
        <authorList>
            <person name="Goeker M."/>
        </authorList>
    </citation>
    <scope>NUCLEOTIDE SEQUENCE [LARGE SCALE GENOMIC DNA]</scope>
    <source>
        <strain evidence="9 10">JC118</strain>
    </source>
</reference>
<evidence type="ECO:0000259" key="8">
    <source>
        <dbReference type="PROSITE" id="PS51096"/>
    </source>
</evidence>
<evidence type="ECO:0000313" key="9">
    <source>
        <dbReference type="EMBL" id="PXX79064.1"/>
    </source>
</evidence>
<dbReference type="PANTHER" id="PTHR33799">
    <property type="entry name" value="PTS PERMEASE-RELATED-RELATED"/>
    <property type="match status" value="1"/>
</dbReference>
<dbReference type="EMBL" id="QJKH01000006">
    <property type="protein sequence ID" value="PXX79064.1"/>
    <property type="molecule type" value="Genomic_DNA"/>
</dbReference>
<keyword evidence="10" id="KW-1185">Reference proteome</keyword>
<evidence type="ECO:0000256" key="3">
    <source>
        <dbReference type="ARBA" id="ARBA00022490"/>
    </source>
</evidence>
<feature type="domain" description="PTS EIIA type-4" evidence="8">
    <location>
        <begin position="1"/>
        <end position="120"/>
    </location>
</feature>
<dbReference type="InterPro" id="IPR036662">
    <property type="entry name" value="PTS_EIIA_man-typ_sf"/>
</dbReference>
<evidence type="ECO:0000256" key="5">
    <source>
        <dbReference type="ARBA" id="ARBA00022679"/>
    </source>
</evidence>
<dbReference type="STRING" id="1034346.GCA_000313565_01237"/>
<evidence type="ECO:0000256" key="6">
    <source>
        <dbReference type="ARBA" id="ARBA00022683"/>
    </source>
</evidence>
<keyword evidence="2" id="KW-0813">Transport</keyword>